<dbReference type="Proteomes" id="UP000789831">
    <property type="component" value="Unassembled WGS sequence"/>
</dbReference>
<dbReference type="PROSITE" id="PS50010">
    <property type="entry name" value="DH_2"/>
    <property type="match status" value="1"/>
</dbReference>
<proteinExistence type="predicted"/>
<dbReference type="GO" id="GO:0005737">
    <property type="term" value="C:cytoplasm"/>
    <property type="evidence" value="ECO:0007669"/>
    <property type="project" value="UniProtKB-SubCell"/>
</dbReference>
<comment type="subcellular location">
    <subcellularLocation>
        <location evidence="1">Cytoplasm</location>
    </subcellularLocation>
</comment>
<evidence type="ECO:0000256" key="2">
    <source>
        <dbReference type="ARBA" id="ARBA00022490"/>
    </source>
</evidence>
<sequence length="413" mass="47435">MSFSKLIAAFTVSAAVEPSVPTKPSSSTTKSSGARPQPTASTASTYKLSPTTQVTDNNIVITSNDEFSCSKIGTNAIVTSPPSPDATVPLWTEQVDADTKKKMDSETIRRQEVMFEIIRTEKEFVDDLQYLLDHYVTAIQGSRIRLPNSLVHTFSVLLEIYYMHRNISRQLLNTQAIYRVVPSITDALVALVGNINKYDKYLLYHKTAISELANARKKGNKLGQLVKTLESHVMTGRYRSLESLLAKPIQRLCKYPLLVMTLLRVTPKSAKELDIRIDHEQLRKLHDELDHEIRSLQERNERAKKEENLKRRINGLGSKCVYASKSTSQYNGKYAVKEHKYTHSREYIEYYHHIHNDNTYLDLQTHRSYRQTLIKVIENQFKNKKMQIKTINIFNRRLHFVCKIEVFGSPLLS</sequence>
<dbReference type="PANTHER" id="PTHR46006:SF7">
    <property type="entry name" value="DH DOMAIN-CONTAINING PROTEIN"/>
    <property type="match status" value="1"/>
</dbReference>
<accession>A0A9N9BTA7</accession>
<keyword evidence="3" id="KW-0175">Coiled coil</keyword>
<dbReference type="PANTHER" id="PTHR46006">
    <property type="entry name" value="RHO GUANINE NUCLEOTIDE EXCHANGE FACTOR AT 64C, ISOFORM A"/>
    <property type="match status" value="1"/>
</dbReference>
<feature type="compositionally biased region" description="Low complexity" evidence="4">
    <location>
        <begin position="18"/>
        <end position="32"/>
    </location>
</feature>
<dbReference type="EMBL" id="CAJVPL010001520">
    <property type="protein sequence ID" value="CAG8575181.1"/>
    <property type="molecule type" value="Genomic_DNA"/>
</dbReference>
<evidence type="ECO:0000256" key="4">
    <source>
        <dbReference type="SAM" id="MobiDB-lite"/>
    </source>
</evidence>
<keyword evidence="7" id="KW-1185">Reference proteome</keyword>
<keyword evidence="2" id="KW-0963">Cytoplasm</keyword>
<evidence type="ECO:0000313" key="6">
    <source>
        <dbReference type="EMBL" id="CAG8575181.1"/>
    </source>
</evidence>
<dbReference type="GO" id="GO:0005085">
    <property type="term" value="F:guanyl-nucleotide exchange factor activity"/>
    <property type="evidence" value="ECO:0007669"/>
    <property type="project" value="InterPro"/>
</dbReference>
<dbReference type="Pfam" id="PF00621">
    <property type="entry name" value="RhoGEF"/>
    <property type="match status" value="1"/>
</dbReference>
<dbReference type="Gene3D" id="1.20.900.10">
    <property type="entry name" value="Dbl homology (DH) domain"/>
    <property type="match status" value="1"/>
</dbReference>
<evidence type="ECO:0000259" key="5">
    <source>
        <dbReference type="PROSITE" id="PS50010"/>
    </source>
</evidence>
<dbReference type="InterPro" id="IPR051480">
    <property type="entry name" value="Endocytic_GEF_Adapter"/>
</dbReference>
<feature type="compositionally biased region" description="Polar residues" evidence="4">
    <location>
        <begin position="38"/>
        <end position="48"/>
    </location>
</feature>
<dbReference type="AlphaFoldDB" id="A0A9N9BTA7"/>
<reference evidence="6" key="1">
    <citation type="submission" date="2021-06" db="EMBL/GenBank/DDBJ databases">
        <authorList>
            <person name="Kallberg Y."/>
            <person name="Tangrot J."/>
            <person name="Rosling A."/>
        </authorList>
    </citation>
    <scope>NUCLEOTIDE SEQUENCE</scope>
    <source>
        <strain evidence="6">MT106</strain>
    </source>
</reference>
<dbReference type="SUPFAM" id="SSF48065">
    <property type="entry name" value="DBL homology domain (DH-domain)"/>
    <property type="match status" value="1"/>
</dbReference>
<protein>
    <submittedName>
        <fullName evidence="6">7880_t:CDS:1</fullName>
    </submittedName>
</protein>
<dbReference type="GO" id="GO:0035025">
    <property type="term" value="P:positive regulation of Rho protein signal transduction"/>
    <property type="evidence" value="ECO:0007669"/>
    <property type="project" value="TreeGrafter"/>
</dbReference>
<feature type="domain" description="DH" evidence="5">
    <location>
        <begin position="109"/>
        <end position="299"/>
    </location>
</feature>
<dbReference type="InterPro" id="IPR035899">
    <property type="entry name" value="DBL_dom_sf"/>
</dbReference>
<evidence type="ECO:0000256" key="3">
    <source>
        <dbReference type="SAM" id="Coils"/>
    </source>
</evidence>
<evidence type="ECO:0000313" key="7">
    <source>
        <dbReference type="Proteomes" id="UP000789831"/>
    </source>
</evidence>
<feature type="coiled-coil region" evidence="3">
    <location>
        <begin position="279"/>
        <end position="313"/>
    </location>
</feature>
<evidence type="ECO:0000256" key="1">
    <source>
        <dbReference type="ARBA" id="ARBA00004496"/>
    </source>
</evidence>
<name>A0A9N9BTA7_9GLOM</name>
<gene>
    <name evidence="6" type="ORF">AGERDE_LOCUS7841</name>
</gene>
<dbReference type="OrthoDB" id="1716625at2759"/>
<dbReference type="SMART" id="SM00325">
    <property type="entry name" value="RhoGEF"/>
    <property type="match status" value="1"/>
</dbReference>
<dbReference type="InterPro" id="IPR000219">
    <property type="entry name" value="DH_dom"/>
</dbReference>
<comment type="caution">
    <text evidence="6">The sequence shown here is derived from an EMBL/GenBank/DDBJ whole genome shotgun (WGS) entry which is preliminary data.</text>
</comment>
<feature type="region of interest" description="Disordered" evidence="4">
    <location>
        <begin position="17"/>
        <end position="48"/>
    </location>
</feature>
<organism evidence="6 7">
    <name type="scientific">Ambispora gerdemannii</name>
    <dbReference type="NCBI Taxonomy" id="144530"/>
    <lineage>
        <taxon>Eukaryota</taxon>
        <taxon>Fungi</taxon>
        <taxon>Fungi incertae sedis</taxon>
        <taxon>Mucoromycota</taxon>
        <taxon>Glomeromycotina</taxon>
        <taxon>Glomeromycetes</taxon>
        <taxon>Archaeosporales</taxon>
        <taxon>Ambisporaceae</taxon>
        <taxon>Ambispora</taxon>
    </lineage>
</organism>